<feature type="region of interest" description="Disordered" evidence="1">
    <location>
        <begin position="1"/>
        <end position="24"/>
    </location>
</feature>
<dbReference type="Proteomes" id="UP000789570">
    <property type="component" value="Unassembled WGS sequence"/>
</dbReference>
<name>A0A9N9HIJ7_9GLOM</name>
<keyword evidence="3" id="KW-1185">Reference proteome</keyword>
<dbReference type="EMBL" id="CAJVPQ010006379">
    <property type="protein sequence ID" value="CAG8684108.1"/>
    <property type="molecule type" value="Genomic_DNA"/>
</dbReference>
<evidence type="ECO:0000313" key="2">
    <source>
        <dbReference type="EMBL" id="CAG8684108.1"/>
    </source>
</evidence>
<gene>
    <name evidence="2" type="ORF">FCALED_LOCUS12658</name>
</gene>
<reference evidence="2" key="1">
    <citation type="submission" date="2021-06" db="EMBL/GenBank/DDBJ databases">
        <authorList>
            <person name="Kallberg Y."/>
            <person name="Tangrot J."/>
            <person name="Rosling A."/>
        </authorList>
    </citation>
    <scope>NUCLEOTIDE SEQUENCE</scope>
    <source>
        <strain evidence="2">UK204</strain>
    </source>
</reference>
<organism evidence="2 3">
    <name type="scientific">Funneliformis caledonium</name>
    <dbReference type="NCBI Taxonomy" id="1117310"/>
    <lineage>
        <taxon>Eukaryota</taxon>
        <taxon>Fungi</taxon>
        <taxon>Fungi incertae sedis</taxon>
        <taxon>Mucoromycota</taxon>
        <taxon>Glomeromycotina</taxon>
        <taxon>Glomeromycetes</taxon>
        <taxon>Glomerales</taxon>
        <taxon>Glomeraceae</taxon>
        <taxon>Funneliformis</taxon>
    </lineage>
</organism>
<sequence length="76" mass="8844">MTRFELLSQKNAQGIPTDERNIRNGIHHEKESKKNRILIIPAISCEMLPLTVQKTIEVDKPTVKEELQNHNIHYNV</sequence>
<proteinExistence type="predicted"/>
<evidence type="ECO:0000313" key="3">
    <source>
        <dbReference type="Proteomes" id="UP000789570"/>
    </source>
</evidence>
<dbReference type="AlphaFoldDB" id="A0A9N9HIJ7"/>
<comment type="caution">
    <text evidence="2">The sequence shown here is derived from an EMBL/GenBank/DDBJ whole genome shotgun (WGS) entry which is preliminary data.</text>
</comment>
<accession>A0A9N9HIJ7</accession>
<protein>
    <submittedName>
        <fullName evidence="2">8898_t:CDS:1</fullName>
    </submittedName>
</protein>
<evidence type="ECO:0000256" key="1">
    <source>
        <dbReference type="SAM" id="MobiDB-lite"/>
    </source>
</evidence>